<evidence type="ECO:0000313" key="3">
    <source>
        <dbReference type="Proteomes" id="UP000242258"/>
    </source>
</evidence>
<reference evidence="3" key="1">
    <citation type="submission" date="2016-09" db="EMBL/GenBank/DDBJ databases">
        <authorList>
            <person name="Wan X."/>
            <person name="Hou S."/>
        </authorList>
    </citation>
    <scope>NUCLEOTIDE SEQUENCE [LARGE SCALE GENOMIC DNA]</scope>
    <source>
        <strain evidence="3">KH87</strain>
    </source>
</reference>
<evidence type="ECO:0000256" key="1">
    <source>
        <dbReference type="SAM" id="MobiDB-lite"/>
    </source>
</evidence>
<dbReference type="Proteomes" id="UP000242258">
    <property type="component" value="Unassembled WGS sequence"/>
</dbReference>
<keyword evidence="3" id="KW-1185">Reference proteome</keyword>
<sequence>MSKKLNIPRLETLKTEALENIHSYDDPESPTALAQFTAKMKAILLQDPSMLADLPEYLPIALYGQIKFPPAAIKQWQQWLTTATLPSWDQFKTSVAFNNADLPLIKAIRDYSETVLIEACAVVFMISHDNSPASSTDSDQYGDDDRDNDDDRNNDYADDADKFADDGDNDEDGYDDQFDDIRFNGENS</sequence>
<feature type="compositionally biased region" description="Basic and acidic residues" evidence="1">
    <location>
        <begin position="179"/>
        <end position="188"/>
    </location>
</feature>
<proteinExistence type="predicted"/>
<evidence type="ECO:0000313" key="2">
    <source>
        <dbReference type="EMBL" id="OEY69429.1"/>
    </source>
</evidence>
<organism evidence="2 3">
    <name type="scientific">Rheinheimera salexigens</name>
    <dbReference type="NCBI Taxonomy" id="1628148"/>
    <lineage>
        <taxon>Bacteria</taxon>
        <taxon>Pseudomonadati</taxon>
        <taxon>Pseudomonadota</taxon>
        <taxon>Gammaproteobacteria</taxon>
        <taxon>Chromatiales</taxon>
        <taxon>Chromatiaceae</taxon>
        <taxon>Rheinheimera</taxon>
    </lineage>
</organism>
<dbReference type="AlphaFoldDB" id="A0A1E7Q5H5"/>
<dbReference type="RefSeq" id="WP_070048995.1">
    <property type="nucleotide sequence ID" value="NZ_CBCSDO010000005.1"/>
</dbReference>
<feature type="compositionally biased region" description="Basic and acidic residues" evidence="1">
    <location>
        <begin position="149"/>
        <end position="165"/>
    </location>
</feature>
<accession>A0A1E7Q5H5</accession>
<feature type="region of interest" description="Disordered" evidence="1">
    <location>
        <begin position="131"/>
        <end position="188"/>
    </location>
</feature>
<comment type="caution">
    <text evidence="2">The sequence shown here is derived from an EMBL/GenBank/DDBJ whole genome shotgun (WGS) entry which is preliminary data.</text>
</comment>
<dbReference type="EMBL" id="MKEK01000001">
    <property type="protein sequence ID" value="OEY69429.1"/>
    <property type="molecule type" value="Genomic_DNA"/>
</dbReference>
<dbReference type="OrthoDB" id="5769186at2"/>
<feature type="compositionally biased region" description="Acidic residues" evidence="1">
    <location>
        <begin position="166"/>
        <end position="178"/>
    </location>
</feature>
<dbReference type="STRING" id="1628148.BI198_07510"/>
<name>A0A1E7Q5H5_9GAMM</name>
<protein>
    <submittedName>
        <fullName evidence="2">Uncharacterized protein</fullName>
    </submittedName>
</protein>
<gene>
    <name evidence="2" type="ORF">BI198_07510</name>
</gene>